<proteinExistence type="predicted"/>
<evidence type="ECO:0000313" key="2">
    <source>
        <dbReference type="Proteomes" id="UP000053232"/>
    </source>
</evidence>
<name>A0A073HYT8_9SPIT</name>
<protein>
    <submittedName>
        <fullName evidence="1">Uncharacterized protein</fullName>
    </submittedName>
</protein>
<reference evidence="2" key="1">
    <citation type="journal article" date="2014" name="Cell">
        <title>The Architecture of a Scrambled Genome Reveals Massive Levels of Genomic Rearrangement during Development.</title>
        <authorList>
            <person name="Chen X."/>
            <person name="Bracht J.R."/>
            <person name="Goldman A.D."/>
            <person name="Dolzhenko E."/>
            <person name="Clay D.M."/>
            <person name="Swart E.C."/>
            <person name="Perlman D.H."/>
            <person name="Doak T.G."/>
            <person name="Stuart A."/>
            <person name="Amemiya C.T."/>
            <person name="Sebra R.P."/>
            <person name="Landweber L.F."/>
        </authorList>
    </citation>
    <scope>NUCLEOTIDE SEQUENCE [LARGE SCALE GENOMIC DNA]</scope>
    <source>
        <strain evidence="2">JRB310</strain>
    </source>
</reference>
<gene>
    <name evidence="1" type="ORF">OXYTRIMIC_363</name>
</gene>
<evidence type="ECO:0000313" key="1">
    <source>
        <dbReference type="EMBL" id="KEJ83183.1"/>
    </source>
</evidence>
<dbReference type="EMBL" id="ARYC01000006">
    <property type="protein sequence ID" value="KEJ83183.1"/>
    <property type="molecule type" value="Genomic_DNA"/>
</dbReference>
<organism evidence="1 2">
    <name type="scientific">Oxytricha trifallax</name>
    <dbReference type="NCBI Taxonomy" id="1172189"/>
    <lineage>
        <taxon>Eukaryota</taxon>
        <taxon>Sar</taxon>
        <taxon>Alveolata</taxon>
        <taxon>Ciliophora</taxon>
        <taxon>Intramacronucleata</taxon>
        <taxon>Spirotrichea</taxon>
        <taxon>Stichotrichia</taxon>
        <taxon>Sporadotrichida</taxon>
        <taxon>Oxytrichidae</taxon>
        <taxon>Oxytrichinae</taxon>
        <taxon>Oxytricha</taxon>
    </lineage>
</organism>
<comment type="caution">
    <text evidence="1">The sequence shown here is derived from an EMBL/GenBank/DDBJ whole genome shotgun (WGS) entry which is preliminary data.</text>
</comment>
<sequence length="130" mass="15650">MNKSNFSKNKYEEQVKYERKDKYVNRGRQNKKKEFWEKVQQIRFNHRDRSKDQEALCLRREERVILSSTKQTNGLKNRLKIGKLNPSKKINKSQAQRVAFDKHAYGLECIQGDLIKFKNHRSFRSSMSRV</sequence>
<accession>A0A073HYT8</accession>
<dbReference type="Proteomes" id="UP000053232">
    <property type="component" value="Unassembled WGS sequence"/>
</dbReference>
<dbReference type="AlphaFoldDB" id="A0A073HYT8"/>
<keyword evidence="2" id="KW-1185">Reference proteome</keyword>